<sequence>MISQPEARELIRLATLAPSGHNTQPWKFSIDTNTIRIYPDYSRRLPIVDPDDHALFISLGCALENLLIAAQHSGFNGEVEYFPDGEAQDCLLVHLHPNSHPPDTALFHTISKRQSTRCAYDSREIPRTDLQALEKANTQDGIQLRVFTEADDIEQITDFVKQGNRHQFNDPAFVNELLSWIRFNQREITSHQDGLIAAALGFPPVSIPRWLGQTLMKVLATPEGEAKRCEKLIQSSSALMLFIAQKHDKKYWVNLGRSFQRVALTASSLNIKHAHINMPCEVLEVRRQFQNYLGLEEAQPLLLLRIGYAQAMPTSPRRPL</sequence>
<dbReference type="Gene3D" id="3.40.109.10">
    <property type="entry name" value="NADH Oxidase"/>
    <property type="match status" value="1"/>
</dbReference>
<dbReference type="PANTHER" id="PTHR23026:SF90">
    <property type="entry name" value="IODOTYROSINE DEIODINASE 1"/>
    <property type="match status" value="1"/>
</dbReference>
<dbReference type="eggNOG" id="COG0778">
    <property type="taxonomic scope" value="Bacteria"/>
</dbReference>
<dbReference type="RefSeq" id="WP_006105860.1">
    <property type="nucleotide sequence ID" value="NZ_DS989874.1"/>
</dbReference>
<dbReference type="Gene3D" id="3.40.109.30">
    <property type="entry name" value="putative nitroreductase (tm1586), domain 2"/>
    <property type="match status" value="1"/>
</dbReference>
<dbReference type="PANTHER" id="PTHR23026">
    <property type="entry name" value="NADPH NITROREDUCTASE"/>
    <property type="match status" value="1"/>
</dbReference>
<name>B4W3B9_9CYAN</name>
<keyword evidence="2" id="KW-0288">FMN</keyword>
<dbReference type="NCBIfam" id="NF047509">
    <property type="entry name" value="Rv3131_FMN_oxido"/>
    <property type="match status" value="1"/>
</dbReference>
<dbReference type="HOGENOM" id="CLU_051479_3_0_3"/>
<dbReference type="OrthoDB" id="5149792at2"/>
<proteinExistence type="predicted"/>
<evidence type="ECO:0000256" key="2">
    <source>
        <dbReference type="ARBA" id="ARBA00022643"/>
    </source>
</evidence>
<dbReference type="GO" id="GO:0016491">
    <property type="term" value="F:oxidoreductase activity"/>
    <property type="evidence" value="ECO:0007669"/>
    <property type="project" value="UniProtKB-KW"/>
</dbReference>
<dbReference type="SUPFAM" id="SSF55469">
    <property type="entry name" value="FMN-dependent nitroreductase-like"/>
    <property type="match status" value="2"/>
</dbReference>
<dbReference type="AlphaFoldDB" id="B4W3B9"/>
<keyword evidence="5" id="KW-1185">Reference proteome</keyword>
<gene>
    <name evidence="4" type="ORF">MC7420_3443</name>
</gene>
<evidence type="ECO:0000313" key="4">
    <source>
        <dbReference type="EMBL" id="EDX71328.1"/>
    </source>
</evidence>
<dbReference type="EMBL" id="DS989874">
    <property type="protein sequence ID" value="EDX71328.1"/>
    <property type="molecule type" value="Genomic_DNA"/>
</dbReference>
<keyword evidence="1" id="KW-0285">Flavoprotein</keyword>
<evidence type="ECO:0000256" key="3">
    <source>
        <dbReference type="ARBA" id="ARBA00023002"/>
    </source>
</evidence>
<evidence type="ECO:0000256" key="1">
    <source>
        <dbReference type="ARBA" id="ARBA00022630"/>
    </source>
</evidence>
<dbReference type="Proteomes" id="UP000003835">
    <property type="component" value="Unassembled WGS sequence"/>
</dbReference>
<dbReference type="STRING" id="118168.MC7420_3443"/>
<evidence type="ECO:0008006" key="6">
    <source>
        <dbReference type="Google" id="ProtNLM"/>
    </source>
</evidence>
<dbReference type="InterPro" id="IPR050627">
    <property type="entry name" value="Nitroreductase/BluB"/>
</dbReference>
<reference evidence="4 5" key="1">
    <citation type="submission" date="2008-07" db="EMBL/GenBank/DDBJ databases">
        <authorList>
            <person name="Tandeau de Marsac N."/>
            <person name="Ferriera S."/>
            <person name="Johnson J."/>
            <person name="Kravitz S."/>
            <person name="Beeson K."/>
            <person name="Sutton G."/>
            <person name="Rogers Y.-H."/>
            <person name="Friedman R."/>
            <person name="Frazier M."/>
            <person name="Venter J.C."/>
        </authorList>
    </citation>
    <scope>NUCLEOTIDE SEQUENCE [LARGE SCALE GENOMIC DNA]</scope>
    <source>
        <strain evidence="4 5">PCC 7420</strain>
    </source>
</reference>
<keyword evidence="3" id="KW-0560">Oxidoreductase</keyword>
<dbReference type="InterPro" id="IPR000415">
    <property type="entry name" value="Nitroreductase-like"/>
</dbReference>
<evidence type="ECO:0000313" key="5">
    <source>
        <dbReference type="Proteomes" id="UP000003835"/>
    </source>
</evidence>
<organism evidence="4 5">
    <name type="scientific">Coleofasciculus chthonoplastes PCC 7420</name>
    <dbReference type="NCBI Taxonomy" id="118168"/>
    <lineage>
        <taxon>Bacteria</taxon>
        <taxon>Bacillati</taxon>
        <taxon>Cyanobacteriota</taxon>
        <taxon>Cyanophyceae</taxon>
        <taxon>Coleofasciculales</taxon>
        <taxon>Coleofasciculaceae</taxon>
        <taxon>Coleofasciculus</taxon>
    </lineage>
</organism>
<protein>
    <recommendedName>
        <fullName evidence="6">Nitroreductase domain-containing protein</fullName>
    </recommendedName>
</protein>
<accession>B4W3B9</accession>